<gene>
    <name evidence="3" type="ORF">HP555_02505</name>
</gene>
<keyword evidence="1" id="KW-0812">Transmembrane</keyword>
<organism evidence="3 4">
    <name type="scientific">Desulfobulbus oligotrophicus</name>
    <dbReference type="NCBI Taxonomy" id="1909699"/>
    <lineage>
        <taxon>Bacteria</taxon>
        <taxon>Pseudomonadati</taxon>
        <taxon>Thermodesulfobacteriota</taxon>
        <taxon>Desulfobulbia</taxon>
        <taxon>Desulfobulbales</taxon>
        <taxon>Desulfobulbaceae</taxon>
        <taxon>Desulfobulbus</taxon>
    </lineage>
</organism>
<dbReference type="InterPro" id="IPR054622">
    <property type="entry name" value="DVU0150-like"/>
</dbReference>
<keyword evidence="1" id="KW-0472">Membrane</keyword>
<evidence type="ECO:0000313" key="4">
    <source>
        <dbReference type="Proteomes" id="UP000596092"/>
    </source>
</evidence>
<evidence type="ECO:0000313" key="3">
    <source>
        <dbReference type="EMBL" id="QQG64812.1"/>
    </source>
</evidence>
<feature type="signal peptide" evidence="2">
    <location>
        <begin position="1"/>
        <end position="25"/>
    </location>
</feature>
<proteinExistence type="predicted"/>
<dbReference type="KEGG" id="dog:HP555_02505"/>
<dbReference type="EMBL" id="CP054140">
    <property type="protein sequence ID" value="QQG64812.1"/>
    <property type="molecule type" value="Genomic_DNA"/>
</dbReference>
<feature type="transmembrane region" description="Helical" evidence="1">
    <location>
        <begin position="61"/>
        <end position="86"/>
    </location>
</feature>
<keyword evidence="1" id="KW-1133">Transmembrane helix</keyword>
<evidence type="ECO:0000256" key="1">
    <source>
        <dbReference type="SAM" id="Phobius"/>
    </source>
</evidence>
<reference evidence="3 4" key="1">
    <citation type="submission" date="2020-05" db="EMBL/GenBank/DDBJ databases">
        <title>Complete genome of Desulfobulbus oligotrophicus.</title>
        <authorList>
            <person name="Podar M."/>
        </authorList>
    </citation>
    <scope>NUCLEOTIDE SEQUENCE [LARGE SCALE GENOMIC DNA]</scope>
    <source>
        <strain evidence="3 4">Prop6</strain>
    </source>
</reference>
<protein>
    <submittedName>
        <fullName evidence="3">Uncharacterized protein</fullName>
    </submittedName>
</protein>
<keyword evidence="2" id="KW-0732">Signal</keyword>
<sequence length="98" mass="10782">MKKRMQWFWRTVPALILFAPGLSLAAGGGGAPMVIVADTRKLDGILAWWGNMYNESHLQFAILTIIIIPVTGVLFGIVADIVMGWIGIDLKTRELAED</sequence>
<name>A0A7T5VBG1_9BACT</name>
<accession>A0A7T5VBG1</accession>
<dbReference type="Proteomes" id="UP000596092">
    <property type="component" value="Chromosome"/>
</dbReference>
<evidence type="ECO:0000256" key="2">
    <source>
        <dbReference type="SAM" id="SignalP"/>
    </source>
</evidence>
<feature type="chain" id="PRO_5032806103" evidence="2">
    <location>
        <begin position="26"/>
        <end position="98"/>
    </location>
</feature>
<keyword evidence="4" id="KW-1185">Reference proteome</keyword>
<dbReference type="NCBIfam" id="NF040783">
    <property type="entry name" value="DVU0150_fam"/>
    <property type="match status" value="1"/>
</dbReference>
<dbReference type="AlphaFoldDB" id="A0A7T5VBG1"/>